<accession>A0A8X6J8A9</accession>
<reference evidence="7" key="1">
    <citation type="submission" date="2020-07" db="EMBL/GenBank/DDBJ databases">
        <title>Multicomponent nature underlies the extraordinary mechanical properties of spider dragline silk.</title>
        <authorList>
            <person name="Kono N."/>
            <person name="Nakamura H."/>
            <person name="Mori M."/>
            <person name="Yoshida Y."/>
            <person name="Ohtoshi R."/>
            <person name="Malay A.D."/>
            <person name="Moran D.A.P."/>
            <person name="Tomita M."/>
            <person name="Numata K."/>
            <person name="Arakawa K."/>
        </authorList>
    </citation>
    <scope>NUCLEOTIDE SEQUENCE</scope>
</reference>
<proteinExistence type="predicted"/>
<dbReference type="AlphaFoldDB" id="A0A8X6J8A9"/>
<dbReference type="Proteomes" id="UP000887116">
    <property type="component" value="Unassembled WGS sequence"/>
</dbReference>
<evidence type="ECO:0000256" key="2">
    <source>
        <dbReference type="ARBA" id="ARBA00022475"/>
    </source>
</evidence>
<dbReference type="GO" id="GO:0050909">
    <property type="term" value="P:sensory perception of taste"/>
    <property type="evidence" value="ECO:0007669"/>
    <property type="project" value="InterPro"/>
</dbReference>
<feature type="transmembrane region" description="Helical" evidence="6">
    <location>
        <begin position="120"/>
        <end position="144"/>
    </location>
</feature>
<keyword evidence="8" id="KW-1185">Reference proteome</keyword>
<sequence length="386" mass="44191">MKIPSDFETILKSLSLTGVIFCKTRLAKKANTKLCEGVKSVLKSLVEITFVAITVTTVYSTIISGAVYERTFKVTTIVINVLLLILRISLLQKKTVILKVLSKLYTFGIEKRNRFSLRKYAVWTCVLLYLILVTLITYCTFLLVCDYDKYAPYMFLGFKTFSCDMKFLCAILVGTLITMYGIHFIMFPGLVMVFLSFMYLHFAKAFQRHLDEMRIILLKNSSKEQIFRSLMVFKIAREIHQEIEKAVSFISFLACILTFGNIIQVVSSFVTGLATHAGVVQTVYSFATFICSVLWFIVLAMCATEIEKSTVFMKNMIQDVVTMQLGRNLERYSELEFMKLFHVCSDIDFRFTAWGMFAVDKKLILTFTSILVTYGALFETLSDKIV</sequence>
<gene>
    <name evidence="7" type="primary">AVEN_109535_1</name>
    <name evidence="7" type="ORF">TNCT_673261</name>
</gene>
<evidence type="ECO:0000256" key="1">
    <source>
        <dbReference type="ARBA" id="ARBA00004651"/>
    </source>
</evidence>
<keyword evidence="2" id="KW-1003">Cell membrane</keyword>
<protein>
    <submittedName>
        <fullName evidence="7">Uncharacterized protein</fullName>
    </submittedName>
</protein>
<dbReference type="GO" id="GO:0005886">
    <property type="term" value="C:plasma membrane"/>
    <property type="evidence" value="ECO:0007669"/>
    <property type="project" value="UniProtKB-SubCell"/>
</dbReference>
<keyword evidence="5 6" id="KW-0472">Membrane</keyword>
<feature type="transmembrane region" description="Helical" evidence="6">
    <location>
        <begin position="246"/>
        <end position="270"/>
    </location>
</feature>
<keyword evidence="4 6" id="KW-1133">Transmembrane helix</keyword>
<evidence type="ECO:0000256" key="3">
    <source>
        <dbReference type="ARBA" id="ARBA00022692"/>
    </source>
</evidence>
<keyword evidence="3 6" id="KW-0812">Transmembrane</keyword>
<evidence type="ECO:0000256" key="6">
    <source>
        <dbReference type="SAM" id="Phobius"/>
    </source>
</evidence>
<dbReference type="InterPro" id="IPR013604">
    <property type="entry name" value="7TM_chemorcpt"/>
</dbReference>
<comment type="subcellular location">
    <subcellularLocation>
        <location evidence="1">Cell membrane</location>
        <topology evidence="1">Multi-pass membrane protein</topology>
    </subcellularLocation>
</comment>
<comment type="caution">
    <text evidence="7">The sequence shown here is derived from an EMBL/GenBank/DDBJ whole genome shotgun (WGS) entry which is preliminary data.</text>
</comment>
<evidence type="ECO:0000313" key="8">
    <source>
        <dbReference type="Proteomes" id="UP000887116"/>
    </source>
</evidence>
<feature type="transmembrane region" description="Helical" evidence="6">
    <location>
        <begin position="282"/>
        <end position="304"/>
    </location>
</feature>
<evidence type="ECO:0000256" key="4">
    <source>
        <dbReference type="ARBA" id="ARBA00022989"/>
    </source>
</evidence>
<evidence type="ECO:0000313" key="7">
    <source>
        <dbReference type="EMBL" id="GFQ96150.1"/>
    </source>
</evidence>
<dbReference type="EMBL" id="BMAO01024560">
    <property type="protein sequence ID" value="GFQ96150.1"/>
    <property type="molecule type" value="Genomic_DNA"/>
</dbReference>
<name>A0A8X6J8A9_TRICU</name>
<feature type="transmembrane region" description="Helical" evidence="6">
    <location>
        <begin position="180"/>
        <end position="200"/>
    </location>
</feature>
<organism evidence="7 8">
    <name type="scientific">Trichonephila clavata</name>
    <name type="common">Joro spider</name>
    <name type="synonym">Nephila clavata</name>
    <dbReference type="NCBI Taxonomy" id="2740835"/>
    <lineage>
        <taxon>Eukaryota</taxon>
        <taxon>Metazoa</taxon>
        <taxon>Ecdysozoa</taxon>
        <taxon>Arthropoda</taxon>
        <taxon>Chelicerata</taxon>
        <taxon>Arachnida</taxon>
        <taxon>Araneae</taxon>
        <taxon>Araneomorphae</taxon>
        <taxon>Entelegynae</taxon>
        <taxon>Araneoidea</taxon>
        <taxon>Nephilidae</taxon>
        <taxon>Trichonephila</taxon>
    </lineage>
</organism>
<feature type="transmembrane region" description="Helical" evidence="6">
    <location>
        <begin position="74"/>
        <end position="91"/>
    </location>
</feature>
<evidence type="ECO:0000256" key="5">
    <source>
        <dbReference type="ARBA" id="ARBA00023136"/>
    </source>
</evidence>
<dbReference type="OrthoDB" id="10465181at2759"/>
<feature type="transmembrane region" description="Helical" evidence="6">
    <location>
        <begin position="48"/>
        <end position="68"/>
    </location>
</feature>
<dbReference type="Pfam" id="PF08395">
    <property type="entry name" value="7tm_7"/>
    <property type="match status" value="1"/>
</dbReference>